<evidence type="ECO:0000313" key="7">
    <source>
        <dbReference type="Proteomes" id="UP000282930"/>
    </source>
</evidence>
<accession>A0A3T0D936</accession>
<organism evidence="6 7">
    <name type="scientific">Caldicellulosiruptor changbaiensis</name>
    <dbReference type="NCBI Taxonomy" id="1222016"/>
    <lineage>
        <taxon>Bacteria</taxon>
        <taxon>Bacillati</taxon>
        <taxon>Bacillota</taxon>
        <taxon>Bacillota incertae sedis</taxon>
        <taxon>Caldicellulosiruptorales</taxon>
        <taxon>Caldicellulosiruptoraceae</taxon>
        <taxon>Caldicellulosiruptor</taxon>
    </lineage>
</organism>
<reference evidence="6 7" key="1">
    <citation type="submission" date="2018-12" db="EMBL/GenBank/DDBJ databases">
        <title>Genome sequence from the cellulolytic species, Caldicellulosiruptor changbaiensis.</title>
        <authorList>
            <person name="Blumer-Schuette S.E."/>
            <person name="Mendoza C."/>
        </authorList>
    </citation>
    <scope>NUCLEOTIDE SEQUENCE [LARGE SCALE GENOMIC DNA]</scope>
    <source>
        <strain evidence="6 7">CBS-Z</strain>
    </source>
</reference>
<dbReference type="GO" id="GO:0004803">
    <property type="term" value="F:transposase activity"/>
    <property type="evidence" value="ECO:0007669"/>
    <property type="project" value="InterPro"/>
</dbReference>
<dbReference type="GO" id="GO:0003677">
    <property type="term" value="F:DNA binding"/>
    <property type="evidence" value="ECO:0007669"/>
    <property type="project" value="UniProtKB-KW"/>
</dbReference>
<dbReference type="GO" id="GO:0006313">
    <property type="term" value="P:DNA transposition"/>
    <property type="evidence" value="ECO:0007669"/>
    <property type="project" value="InterPro"/>
</dbReference>
<proteinExistence type="inferred from homology"/>
<comment type="similarity">
    <text evidence="2">Belongs to the transposase mutator family.</text>
</comment>
<gene>
    <name evidence="6" type="ORF">ELD05_07890</name>
</gene>
<evidence type="ECO:0000256" key="4">
    <source>
        <dbReference type="ARBA" id="ARBA00023125"/>
    </source>
</evidence>
<protein>
    <submittedName>
        <fullName evidence="6">Uncharacterized protein</fullName>
    </submittedName>
</protein>
<evidence type="ECO:0000256" key="3">
    <source>
        <dbReference type="ARBA" id="ARBA00022578"/>
    </source>
</evidence>
<sequence length="49" mass="5664">MATVSISANLITREETLTLKIPRFHNNGKFTTDLLRRYQRSEQSLLLSV</sequence>
<dbReference type="InterPro" id="IPR001207">
    <property type="entry name" value="Transposase_mutator"/>
</dbReference>
<keyword evidence="3" id="KW-0815">Transposition</keyword>
<evidence type="ECO:0000313" key="6">
    <source>
        <dbReference type="EMBL" id="AZT91657.1"/>
    </source>
</evidence>
<keyword evidence="5" id="KW-0233">DNA recombination</keyword>
<dbReference type="KEGG" id="ccha:ELD05_07890"/>
<evidence type="ECO:0000256" key="2">
    <source>
        <dbReference type="ARBA" id="ARBA00010961"/>
    </source>
</evidence>
<evidence type="ECO:0000256" key="5">
    <source>
        <dbReference type="ARBA" id="ARBA00023172"/>
    </source>
</evidence>
<keyword evidence="4" id="KW-0238">DNA-binding</keyword>
<comment type="function">
    <text evidence="1">Required for the transposition of the insertion element.</text>
</comment>
<name>A0A3T0D936_9FIRM</name>
<keyword evidence="7" id="KW-1185">Reference proteome</keyword>
<dbReference type="AlphaFoldDB" id="A0A3T0D936"/>
<dbReference type="EMBL" id="CP034791">
    <property type="protein sequence ID" value="AZT91657.1"/>
    <property type="molecule type" value="Genomic_DNA"/>
</dbReference>
<dbReference type="Pfam" id="PF00872">
    <property type="entry name" value="Transposase_mut"/>
    <property type="match status" value="1"/>
</dbReference>
<evidence type="ECO:0000256" key="1">
    <source>
        <dbReference type="ARBA" id="ARBA00002190"/>
    </source>
</evidence>
<dbReference type="Proteomes" id="UP000282930">
    <property type="component" value="Chromosome"/>
</dbReference>